<dbReference type="AlphaFoldDB" id="A0A8J7M0Y2"/>
<reference evidence="2" key="1">
    <citation type="submission" date="2020-12" db="EMBL/GenBank/DDBJ databases">
        <title>Geomonas sp. Red875, isolated from river sediment.</title>
        <authorList>
            <person name="Xu Z."/>
            <person name="Zhang Z."/>
            <person name="Masuda Y."/>
            <person name="Itoh H."/>
            <person name="Senoo K."/>
        </authorList>
    </citation>
    <scope>NUCLEOTIDE SEQUENCE</scope>
    <source>
        <strain evidence="2">Red875</strain>
    </source>
</reference>
<dbReference type="RefSeq" id="WP_199385467.1">
    <property type="nucleotide sequence ID" value="NZ_JAEMHM010000015.1"/>
</dbReference>
<comment type="caution">
    <text evidence="2">The sequence shown here is derived from an EMBL/GenBank/DDBJ whole genome shotgun (WGS) entry which is preliminary data.</text>
</comment>
<proteinExistence type="predicted"/>
<evidence type="ECO:0000313" key="3">
    <source>
        <dbReference type="Proteomes" id="UP000636888"/>
    </source>
</evidence>
<dbReference type="EMBL" id="JAEMHM010000015">
    <property type="protein sequence ID" value="MBJ6726556.1"/>
    <property type="molecule type" value="Genomic_DNA"/>
</dbReference>
<feature type="compositionally biased region" description="Basic and acidic residues" evidence="1">
    <location>
        <begin position="79"/>
        <end position="89"/>
    </location>
</feature>
<organism evidence="2 3">
    <name type="scientific">Geomesophilobacter sediminis</name>
    <dbReference type="NCBI Taxonomy" id="2798584"/>
    <lineage>
        <taxon>Bacteria</taxon>
        <taxon>Pseudomonadati</taxon>
        <taxon>Thermodesulfobacteriota</taxon>
        <taxon>Desulfuromonadia</taxon>
        <taxon>Geobacterales</taxon>
        <taxon>Geobacteraceae</taxon>
        <taxon>Geomesophilobacter</taxon>
    </lineage>
</organism>
<sequence>MAWYEDWTLISTRFETEVIMRNVSRMITLPAALVIISSLCGCSAEHVKQGIYEGIKTRNELQSSPQERIGKPEQPSYSDYKRQREEQPR</sequence>
<gene>
    <name evidence="2" type="ORF">JFN93_17730</name>
</gene>
<keyword evidence="3" id="KW-1185">Reference proteome</keyword>
<dbReference type="Proteomes" id="UP000636888">
    <property type="component" value="Unassembled WGS sequence"/>
</dbReference>
<evidence type="ECO:0000313" key="2">
    <source>
        <dbReference type="EMBL" id="MBJ6726556.1"/>
    </source>
</evidence>
<name>A0A8J7M0Y2_9BACT</name>
<accession>A0A8J7M0Y2</accession>
<protein>
    <recommendedName>
        <fullName evidence="4">Lipoprotein</fullName>
    </recommendedName>
</protein>
<evidence type="ECO:0000256" key="1">
    <source>
        <dbReference type="SAM" id="MobiDB-lite"/>
    </source>
</evidence>
<feature type="region of interest" description="Disordered" evidence="1">
    <location>
        <begin position="59"/>
        <end position="89"/>
    </location>
</feature>
<evidence type="ECO:0008006" key="4">
    <source>
        <dbReference type="Google" id="ProtNLM"/>
    </source>
</evidence>